<comment type="catalytic activity">
    <reaction evidence="1">
        <text>1,6-anhydro-N-acetyl-beta-muramate + ATP + H2O = N-acetyl-D-muramate 6-phosphate + ADP + H(+)</text>
        <dbReference type="Rhea" id="RHEA:24952"/>
        <dbReference type="ChEBI" id="CHEBI:15377"/>
        <dbReference type="ChEBI" id="CHEBI:15378"/>
        <dbReference type="ChEBI" id="CHEBI:30616"/>
        <dbReference type="ChEBI" id="CHEBI:58690"/>
        <dbReference type="ChEBI" id="CHEBI:58722"/>
        <dbReference type="ChEBI" id="CHEBI:456216"/>
        <dbReference type="EC" id="2.7.1.170"/>
    </reaction>
</comment>
<keyword evidence="3" id="KW-1185">Reference proteome</keyword>
<keyword evidence="1" id="KW-0547">Nucleotide-binding</keyword>
<comment type="pathway">
    <text evidence="1">Amino-sugar metabolism; 1,6-anhydro-N-acetylmuramate degradation.</text>
</comment>
<keyword evidence="1" id="KW-0067">ATP-binding</keyword>
<dbReference type="GO" id="GO:0097175">
    <property type="term" value="P:1,6-anhydro-N-acetyl-beta-muramic acid catabolic process"/>
    <property type="evidence" value="ECO:0007669"/>
    <property type="project" value="UniProtKB-UniRule"/>
</dbReference>
<dbReference type="GO" id="GO:0016773">
    <property type="term" value="F:phosphotransferase activity, alcohol group as acceptor"/>
    <property type="evidence" value="ECO:0007669"/>
    <property type="project" value="UniProtKB-UniRule"/>
</dbReference>
<dbReference type="EC" id="2.7.1.170" evidence="1"/>
<dbReference type="GO" id="GO:0009254">
    <property type="term" value="P:peptidoglycan turnover"/>
    <property type="evidence" value="ECO:0007669"/>
    <property type="project" value="UniProtKB-UniRule"/>
</dbReference>
<comment type="pathway">
    <text evidence="1">Cell wall biogenesis; peptidoglycan recycling.</text>
</comment>
<comment type="function">
    <text evidence="1">Catalyzes the specific phosphorylation of 1,6-anhydro-N-acetylmuramic acid (anhMurNAc) with the simultaneous cleavage of the 1,6-anhydro ring, generating MurNAc-6-P. Is required for the utilization of anhMurNAc either imported from the medium or derived from its own cell wall murein, and thus plays a role in cell wall recycling.</text>
</comment>
<dbReference type="GO" id="GO:0005524">
    <property type="term" value="F:ATP binding"/>
    <property type="evidence" value="ECO:0007669"/>
    <property type="project" value="UniProtKB-UniRule"/>
</dbReference>
<dbReference type="HAMAP" id="MF_01270">
    <property type="entry name" value="AnhMurNAc_kinase"/>
    <property type="match status" value="1"/>
</dbReference>
<dbReference type="OrthoDB" id="9763949at2"/>
<organism evidence="2 3">
    <name type="scientific">Edaphobacter modestus</name>
    <dbReference type="NCBI Taxonomy" id="388466"/>
    <lineage>
        <taxon>Bacteria</taxon>
        <taxon>Pseudomonadati</taxon>
        <taxon>Acidobacteriota</taxon>
        <taxon>Terriglobia</taxon>
        <taxon>Terriglobales</taxon>
        <taxon>Acidobacteriaceae</taxon>
        <taxon>Edaphobacter</taxon>
    </lineage>
</organism>
<reference evidence="2 3" key="1">
    <citation type="submission" date="2019-02" db="EMBL/GenBank/DDBJ databases">
        <title>Genomic Encyclopedia of Archaeal and Bacterial Type Strains, Phase II (KMG-II): from individual species to whole genera.</title>
        <authorList>
            <person name="Goeker M."/>
        </authorList>
    </citation>
    <scope>NUCLEOTIDE SEQUENCE [LARGE SCALE GENOMIC DNA]</scope>
    <source>
        <strain evidence="2 3">DSM 18101</strain>
    </source>
</reference>
<dbReference type="GO" id="GO:0006040">
    <property type="term" value="P:amino sugar metabolic process"/>
    <property type="evidence" value="ECO:0007669"/>
    <property type="project" value="InterPro"/>
</dbReference>
<sequence length="397" mass="42176">MKPKSLVVAGVMSGTSADGVDVALCRIAPQTVKGETPRLKLLGAAGFSYPKSLRSAVLSAMDAKAISVAEMSRLNWRLGEVYANAVESAAQQFGVKVGLVGCHGQTIYHQGAPSKYLGGEVRCTWQIGEASVIADKLQVPVVSDFRPADLAAGGQGAPLVPMLDFVLFRSQKTSRVLQNLGGIANMTAIPAGARISDVQAFDSGPSNMVIDACMTQLFAKPFDRNGTMAKRGTVIRQVVERLLREPYFSAPPPKSCGREEFGEAFVERFIALCRKAHASEADIIATATALTAESVLDAYRRFVWPHLGQKAPMARAVEYVVAGGGAKNATLMGMLRDGLEPLGVRVRATDEFGIPAQAKEAAAFALFAWLTWNGLPGNVPSATGARREVILGKVTRG</sequence>
<keyword evidence="1" id="KW-0119">Carbohydrate metabolism</keyword>
<proteinExistence type="inferred from homology"/>
<dbReference type="PANTHER" id="PTHR30605">
    <property type="entry name" value="ANHYDRO-N-ACETYLMURAMIC ACID KINASE"/>
    <property type="match status" value="1"/>
</dbReference>
<comment type="similarity">
    <text evidence="1">Belongs to the anhydro-N-acetylmuramic acid kinase family.</text>
</comment>
<evidence type="ECO:0000256" key="1">
    <source>
        <dbReference type="HAMAP-Rule" id="MF_01270"/>
    </source>
</evidence>
<accession>A0A4Q7YR88</accession>
<dbReference type="Proteomes" id="UP000292958">
    <property type="component" value="Unassembled WGS sequence"/>
</dbReference>
<dbReference type="InterPro" id="IPR005338">
    <property type="entry name" value="Anhydro_N_Ac-Mur_kinase"/>
</dbReference>
<protein>
    <recommendedName>
        <fullName evidence="1">Anhydro-N-acetylmuramic acid kinase</fullName>
        <ecNumber evidence="1">2.7.1.170</ecNumber>
    </recommendedName>
    <alternativeName>
        <fullName evidence="1">AnhMurNAc kinase</fullName>
    </alternativeName>
</protein>
<dbReference type="AlphaFoldDB" id="A0A4Q7YR88"/>
<dbReference type="PANTHER" id="PTHR30605:SF0">
    <property type="entry name" value="ANHYDRO-N-ACETYLMURAMIC ACID KINASE"/>
    <property type="match status" value="1"/>
</dbReference>
<dbReference type="NCBIfam" id="NF007148">
    <property type="entry name" value="PRK09585.3-2"/>
    <property type="match status" value="1"/>
</dbReference>
<comment type="caution">
    <text evidence="2">The sequence shown here is derived from an EMBL/GenBank/DDBJ whole genome shotgun (WGS) entry which is preliminary data.</text>
</comment>
<dbReference type="Gene3D" id="3.30.420.40">
    <property type="match status" value="2"/>
</dbReference>
<dbReference type="CDD" id="cd24050">
    <property type="entry name" value="ASKHA_NBD_ANMK"/>
    <property type="match status" value="1"/>
</dbReference>
<dbReference type="GO" id="GO:0016301">
    <property type="term" value="F:kinase activity"/>
    <property type="evidence" value="ECO:0007669"/>
    <property type="project" value="UniProtKB-KW"/>
</dbReference>
<gene>
    <name evidence="1" type="primary">anmK</name>
    <name evidence="2" type="ORF">BDD14_0835</name>
</gene>
<dbReference type="InterPro" id="IPR043129">
    <property type="entry name" value="ATPase_NBD"/>
</dbReference>
<evidence type="ECO:0000313" key="3">
    <source>
        <dbReference type="Proteomes" id="UP000292958"/>
    </source>
</evidence>
<dbReference type="UniPathway" id="UPA00544"/>
<dbReference type="EMBL" id="SHKW01000001">
    <property type="protein sequence ID" value="RZU39451.1"/>
    <property type="molecule type" value="Genomic_DNA"/>
</dbReference>
<dbReference type="RefSeq" id="WP_130417658.1">
    <property type="nucleotide sequence ID" value="NZ_SHKW01000001.1"/>
</dbReference>
<name>A0A4Q7YR88_9BACT</name>
<keyword evidence="1 2" id="KW-0418">Kinase</keyword>
<dbReference type="Pfam" id="PF03702">
    <property type="entry name" value="AnmK"/>
    <property type="match status" value="1"/>
</dbReference>
<dbReference type="UniPathway" id="UPA00343"/>
<evidence type="ECO:0000313" key="2">
    <source>
        <dbReference type="EMBL" id="RZU39451.1"/>
    </source>
</evidence>
<feature type="binding site" evidence="1">
    <location>
        <begin position="14"/>
        <end position="21"/>
    </location>
    <ligand>
        <name>ATP</name>
        <dbReference type="ChEBI" id="CHEBI:30616"/>
    </ligand>
</feature>
<keyword evidence="1" id="KW-0808">Transferase</keyword>
<dbReference type="SUPFAM" id="SSF53067">
    <property type="entry name" value="Actin-like ATPase domain"/>
    <property type="match status" value="1"/>
</dbReference>